<organism evidence="1 2">
    <name type="scientific">Pontibacter anaerobius</name>
    <dbReference type="NCBI Taxonomy" id="2993940"/>
    <lineage>
        <taxon>Bacteria</taxon>
        <taxon>Pseudomonadati</taxon>
        <taxon>Bacteroidota</taxon>
        <taxon>Cytophagia</taxon>
        <taxon>Cytophagales</taxon>
        <taxon>Hymenobacteraceae</taxon>
        <taxon>Pontibacter</taxon>
    </lineage>
</organism>
<accession>A0ABT3REQ0</accession>
<sequence>MAEDSVLIMYATDFVEIILDKGIDALSVRWLRPVVSQEYRFGIEETGRILLAHNLKKLLVNNQRMGVLTMDDQAWLAKISIEVISRSELQRLAIVSSTNMLQQLTNEVLDDKVKKATPYFETQYFLTDEEAKEWLQTP</sequence>
<evidence type="ECO:0000313" key="2">
    <source>
        <dbReference type="Proteomes" id="UP001207228"/>
    </source>
</evidence>
<proteinExistence type="predicted"/>
<gene>
    <name evidence="1" type="ORF">OO017_07775</name>
</gene>
<protein>
    <recommendedName>
        <fullName evidence="3">STAS/SEC14 domain-containing protein</fullName>
    </recommendedName>
</protein>
<comment type="caution">
    <text evidence="1">The sequence shown here is derived from an EMBL/GenBank/DDBJ whole genome shotgun (WGS) entry which is preliminary data.</text>
</comment>
<reference evidence="1 2" key="1">
    <citation type="submission" date="2022-11" db="EMBL/GenBank/DDBJ databases">
        <title>The characterization of three novel Bacteroidetes species and genomic analysis of their roles in tidal elemental geochemical cycles.</title>
        <authorList>
            <person name="Ma K.-J."/>
        </authorList>
    </citation>
    <scope>NUCLEOTIDE SEQUENCE [LARGE SCALE GENOMIC DNA]</scope>
    <source>
        <strain evidence="1 2">M82</strain>
    </source>
</reference>
<dbReference type="Proteomes" id="UP001207228">
    <property type="component" value="Unassembled WGS sequence"/>
</dbReference>
<evidence type="ECO:0000313" key="1">
    <source>
        <dbReference type="EMBL" id="MCX2739837.1"/>
    </source>
</evidence>
<dbReference type="RefSeq" id="WP_266051904.1">
    <property type="nucleotide sequence ID" value="NZ_JAPFQO010000004.1"/>
</dbReference>
<name>A0ABT3REQ0_9BACT</name>
<keyword evidence="2" id="KW-1185">Reference proteome</keyword>
<evidence type="ECO:0008006" key="3">
    <source>
        <dbReference type="Google" id="ProtNLM"/>
    </source>
</evidence>
<dbReference type="EMBL" id="JAPFQO010000004">
    <property type="protein sequence ID" value="MCX2739837.1"/>
    <property type="molecule type" value="Genomic_DNA"/>
</dbReference>